<keyword evidence="2 3" id="KW-0378">Hydrolase</keyword>
<dbReference type="Pfam" id="PF02545">
    <property type="entry name" value="Maf"/>
    <property type="match status" value="1"/>
</dbReference>
<feature type="active site" description="Proton acceptor" evidence="3">
    <location>
        <position position="76"/>
    </location>
</feature>
<comment type="cofactor">
    <cofactor evidence="1 3">
        <name>a divalent metal cation</name>
        <dbReference type="ChEBI" id="CHEBI:60240"/>
    </cofactor>
</comment>
<dbReference type="InterPro" id="IPR003697">
    <property type="entry name" value="Maf-like"/>
</dbReference>
<dbReference type="PIRSF" id="PIRSF006305">
    <property type="entry name" value="Maf"/>
    <property type="match status" value="1"/>
</dbReference>
<dbReference type="EMBL" id="JBFBLL010000003">
    <property type="protein sequence ID" value="MEV8157758.1"/>
    <property type="molecule type" value="Genomic_DNA"/>
</dbReference>
<keyword evidence="3" id="KW-0963">Cytoplasm</keyword>
<comment type="catalytic activity">
    <reaction evidence="3">
        <text>a 2'-deoxyribonucleoside 5'-triphosphate + H2O = a 2'-deoxyribonucleoside 5'-phosphate + diphosphate + H(+)</text>
        <dbReference type="Rhea" id="RHEA:44644"/>
        <dbReference type="ChEBI" id="CHEBI:15377"/>
        <dbReference type="ChEBI" id="CHEBI:15378"/>
        <dbReference type="ChEBI" id="CHEBI:33019"/>
        <dbReference type="ChEBI" id="CHEBI:61560"/>
        <dbReference type="ChEBI" id="CHEBI:65317"/>
        <dbReference type="EC" id="3.6.1.9"/>
    </reaction>
</comment>
<comment type="caution">
    <text evidence="3">Lacks conserved residue(s) required for the propagation of feature annotation.</text>
</comment>
<comment type="function">
    <text evidence="3">Nucleoside triphosphate pyrophosphatase. May have a dual role in cell division arrest and in preventing the incorporation of modified nucleotides into cellular nucleic acids.</text>
</comment>
<dbReference type="NCBIfam" id="TIGR00172">
    <property type="entry name" value="maf"/>
    <property type="match status" value="1"/>
</dbReference>
<comment type="catalytic activity">
    <reaction evidence="3">
        <text>a ribonucleoside 5'-triphosphate + H2O = a ribonucleoside 5'-phosphate + diphosphate + H(+)</text>
        <dbReference type="Rhea" id="RHEA:23996"/>
        <dbReference type="ChEBI" id="CHEBI:15377"/>
        <dbReference type="ChEBI" id="CHEBI:15378"/>
        <dbReference type="ChEBI" id="CHEBI:33019"/>
        <dbReference type="ChEBI" id="CHEBI:58043"/>
        <dbReference type="ChEBI" id="CHEBI:61557"/>
        <dbReference type="EC" id="3.6.1.9"/>
    </reaction>
</comment>
<evidence type="ECO:0000313" key="4">
    <source>
        <dbReference type="EMBL" id="MEV8157758.1"/>
    </source>
</evidence>
<keyword evidence="3" id="KW-0546">Nucleotide metabolism</keyword>
<dbReference type="Proteomes" id="UP001553031">
    <property type="component" value="Unassembled WGS sequence"/>
</dbReference>
<proteinExistence type="inferred from homology"/>
<evidence type="ECO:0000256" key="3">
    <source>
        <dbReference type="HAMAP-Rule" id="MF_00528"/>
    </source>
</evidence>
<reference evidence="4 5" key="1">
    <citation type="submission" date="2024-06" db="EMBL/GenBank/DDBJ databases">
        <title>The Natural Products Discovery Center: Release of the First 8490 Sequenced Strains for Exploring Actinobacteria Biosynthetic Diversity.</title>
        <authorList>
            <person name="Kalkreuter E."/>
            <person name="Kautsar S.A."/>
            <person name="Yang D."/>
            <person name="Bader C.D."/>
            <person name="Teijaro C.N."/>
            <person name="Fluegel L."/>
            <person name="Davis C.M."/>
            <person name="Simpson J.R."/>
            <person name="Lauterbach L."/>
            <person name="Steele A.D."/>
            <person name="Gui C."/>
            <person name="Meng S."/>
            <person name="Li G."/>
            <person name="Viehrig K."/>
            <person name="Ye F."/>
            <person name="Su P."/>
            <person name="Kiefer A.F."/>
            <person name="Nichols A."/>
            <person name="Cepeda A.J."/>
            <person name="Yan W."/>
            <person name="Fan B."/>
            <person name="Jiang Y."/>
            <person name="Adhikari A."/>
            <person name="Zheng C.-J."/>
            <person name="Schuster L."/>
            <person name="Cowan T.M."/>
            <person name="Smanski M.J."/>
            <person name="Chevrette M.G."/>
            <person name="De Carvalho L.P.S."/>
            <person name="Shen B."/>
        </authorList>
    </citation>
    <scope>NUCLEOTIDE SEQUENCE [LARGE SCALE GENOMIC DNA]</scope>
    <source>
        <strain evidence="4 5">NPDC079179</strain>
    </source>
</reference>
<dbReference type="PANTHER" id="PTHR43213:SF5">
    <property type="entry name" value="BIFUNCTIONAL DTTP_UTP PYROPHOSPHATASE_METHYLTRANSFERASE PROTEIN-RELATED"/>
    <property type="match status" value="1"/>
</dbReference>
<dbReference type="EC" id="3.6.1.9" evidence="3"/>
<evidence type="ECO:0000313" key="5">
    <source>
        <dbReference type="Proteomes" id="UP001553031"/>
    </source>
</evidence>
<evidence type="ECO:0000256" key="1">
    <source>
        <dbReference type="ARBA" id="ARBA00001968"/>
    </source>
</evidence>
<dbReference type="InterPro" id="IPR029001">
    <property type="entry name" value="ITPase-like_fam"/>
</dbReference>
<dbReference type="GO" id="GO:0016787">
    <property type="term" value="F:hydrolase activity"/>
    <property type="evidence" value="ECO:0007669"/>
    <property type="project" value="UniProtKB-KW"/>
</dbReference>
<protein>
    <recommendedName>
        <fullName evidence="3">Nucleoside triphosphate pyrophosphatase</fullName>
        <ecNumber evidence="3">3.6.1.9</ecNumber>
    </recommendedName>
    <alternativeName>
        <fullName evidence="3">Nucleotide pyrophosphatase</fullName>
        <shortName evidence="3">Nucleotide PPase</shortName>
    </alternativeName>
</protein>
<dbReference type="HAMAP" id="MF_00528">
    <property type="entry name" value="Maf"/>
    <property type="match status" value="1"/>
</dbReference>
<comment type="caution">
    <text evidence="4">The sequence shown here is derived from an EMBL/GenBank/DDBJ whole genome shotgun (WGS) entry which is preliminary data.</text>
</comment>
<dbReference type="Gene3D" id="3.90.950.10">
    <property type="match status" value="1"/>
</dbReference>
<evidence type="ECO:0000256" key="2">
    <source>
        <dbReference type="ARBA" id="ARBA00022801"/>
    </source>
</evidence>
<comment type="similarity">
    <text evidence="3">Belongs to the Maf family.</text>
</comment>
<dbReference type="RefSeq" id="WP_144942334.1">
    <property type="nucleotide sequence ID" value="NZ_JBFAEN010000002.1"/>
</dbReference>
<accession>A0ABV3KBK1</accession>
<dbReference type="PANTHER" id="PTHR43213">
    <property type="entry name" value="BIFUNCTIONAL DTTP/UTP PYROPHOSPHATASE/METHYLTRANSFERASE PROTEIN-RELATED"/>
    <property type="match status" value="1"/>
</dbReference>
<organism evidence="4 5">
    <name type="scientific">Kocuria salsicia</name>
    <dbReference type="NCBI Taxonomy" id="664639"/>
    <lineage>
        <taxon>Bacteria</taxon>
        <taxon>Bacillati</taxon>
        <taxon>Actinomycetota</taxon>
        <taxon>Actinomycetes</taxon>
        <taxon>Micrococcales</taxon>
        <taxon>Micrococcaceae</taxon>
        <taxon>Kocuria</taxon>
    </lineage>
</organism>
<dbReference type="CDD" id="cd00555">
    <property type="entry name" value="Maf"/>
    <property type="match status" value="1"/>
</dbReference>
<gene>
    <name evidence="4" type="ORF">AB0O96_06060</name>
</gene>
<sequence>MEPSLILASQSPARAGLLRRAAIPFDAVVSHVDEDALVRAEGPFTPAETALRLARAKAEAVAQLPQAQGRLVLGCDSVFELDGESYGKPYEPDVALKRITAMSGRAGTLHTGHWLVDAHDDAAHPAGHGALSSATVHFAQMSPEEIRDYVGTGEPLQVAGSFTLDGRGSVFVERVEGDPNAVVGLSLSTLRALLRDAGVCVTTWWDAQPEGAQHSAQ</sequence>
<dbReference type="SUPFAM" id="SSF52972">
    <property type="entry name" value="ITPase-like"/>
    <property type="match status" value="1"/>
</dbReference>
<comment type="subcellular location">
    <subcellularLocation>
        <location evidence="3">Cytoplasm</location>
    </subcellularLocation>
</comment>
<keyword evidence="5" id="KW-1185">Reference proteome</keyword>
<name>A0ABV3KBK1_9MICC</name>